<dbReference type="InterPro" id="IPR050484">
    <property type="entry name" value="Transf_Hexapept/Carb_Anhydrase"/>
</dbReference>
<keyword evidence="2" id="KW-1185">Reference proteome</keyword>
<protein>
    <submittedName>
        <fullName evidence="1">Phenylacetic acid degradation protein PaaY</fullName>
    </submittedName>
</protein>
<evidence type="ECO:0000313" key="2">
    <source>
        <dbReference type="Proteomes" id="UP000076625"/>
    </source>
</evidence>
<name>A0A161TMD3_9NEIS</name>
<reference evidence="2" key="1">
    <citation type="submission" date="2016-01" db="EMBL/GenBank/DDBJ databases">
        <title>Draft genome of Chromobacterium sp. F49.</title>
        <authorList>
            <person name="Hong K.W."/>
        </authorList>
    </citation>
    <scope>NUCLEOTIDE SEQUENCE [LARGE SCALE GENOMIC DNA]</scope>
    <source>
        <strain evidence="2">CN10</strain>
    </source>
</reference>
<dbReference type="PANTHER" id="PTHR13061">
    <property type="entry name" value="DYNACTIN SUBUNIT P25"/>
    <property type="match status" value="1"/>
</dbReference>
<dbReference type="OrthoDB" id="9803036at2"/>
<dbReference type="RefSeq" id="WP_066614109.1">
    <property type="nucleotide sequence ID" value="NZ_LQQU01000045.1"/>
</dbReference>
<dbReference type="Pfam" id="PF00132">
    <property type="entry name" value="Hexapep"/>
    <property type="match status" value="1"/>
</dbReference>
<dbReference type="EMBL" id="LQQU01000045">
    <property type="protein sequence ID" value="KZE27318.1"/>
    <property type="molecule type" value="Genomic_DNA"/>
</dbReference>
<dbReference type="STRING" id="1452487.AVW16_01860"/>
<dbReference type="CDD" id="cd04745">
    <property type="entry name" value="LbH_paaY_like"/>
    <property type="match status" value="1"/>
</dbReference>
<dbReference type="SUPFAM" id="SSF51161">
    <property type="entry name" value="Trimeric LpxA-like enzymes"/>
    <property type="match status" value="1"/>
</dbReference>
<dbReference type="InterPro" id="IPR011004">
    <property type="entry name" value="Trimer_LpxA-like_sf"/>
</dbReference>
<dbReference type="Gene3D" id="2.160.10.10">
    <property type="entry name" value="Hexapeptide repeat proteins"/>
    <property type="match status" value="1"/>
</dbReference>
<evidence type="ECO:0000313" key="1">
    <source>
        <dbReference type="EMBL" id="KZE27318.1"/>
    </source>
</evidence>
<gene>
    <name evidence="1" type="ORF">AVW16_01860</name>
</gene>
<accession>A0A161TMD3</accession>
<sequence>MQCFAIDGVVPVVSPDAFVHPNATLIGDVVIGPGCYIGPGAVLRGDFGPIRIGAGSNVQDNCVLHGGVDVPLIVEENGHVGHGAILHSCHLEADVLVGMNAVVMDKARIGRQSIVGAMAFVPVGMTTAPRQLLLGLPARAVRTLSDEDVAAKQRGTRAYHHLAARCRRGLVPAVPLAELPARRAALDLSCFAEPGAIPAPPPGSDAPA</sequence>
<organism evidence="1 2">
    <name type="scientific">Crenobacter luteus</name>
    <dbReference type="NCBI Taxonomy" id="1452487"/>
    <lineage>
        <taxon>Bacteria</taxon>
        <taxon>Pseudomonadati</taxon>
        <taxon>Pseudomonadota</taxon>
        <taxon>Betaproteobacteria</taxon>
        <taxon>Neisseriales</taxon>
        <taxon>Neisseriaceae</taxon>
        <taxon>Crenobacter</taxon>
    </lineage>
</organism>
<dbReference type="InterPro" id="IPR001451">
    <property type="entry name" value="Hexapep"/>
</dbReference>
<dbReference type="PANTHER" id="PTHR13061:SF29">
    <property type="entry name" value="GAMMA CARBONIC ANHYDRASE-LIKE 1, MITOCHONDRIAL-RELATED"/>
    <property type="match status" value="1"/>
</dbReference>
<dbReference type="Proteomes" id="UP000076625">
    <property type="component" value="Unassembled WGS sequence"/>
</dbReference>
<proteinExistence type="predicted"/>
<dbReference type="AlphaFoldDB" id="A0A161TMD3"/>
<comment type="caution">
    <text evidence="1">The sequence shown here is derived from an EMBL/GenBank/DDBJ whole genome shotgun (WGS) entry which is preliminary data.</text>
</comment>